<reference evidence="4" key="1">
    <citation type="submission" date="2021-03" db="EMBL/GenBank/DDBJ databases">
        <title>Draft genome sequence of rust myrtle Austropuccinia psidii MF-1, a brazilian biotype.</title>
        <authorList>
            <person name="Quecine M.C."/>
            <person name="Pachon D.M.R."/>
            <person name="Bonatelli M.L."/>
            <person name="Correr F.H."/>
            <person name="Franceschini L.M."/>
            <person name="Leite T.F."/>
            <person name="Margarido G.R.A."/>
            <person name="Almeida C.A."/>
            <person name="Ferrarezi J.A."/>
            <person name="Labate C.A."/>
        </authorList>
    </citation>
    <scope>NUCLEOTIDE SEQUENCE</scope>
    <source>
        <strain evidence="4">MF-1</strain>
    </source>
</reference>
<dbReference type="InterPro" id="IPR001995">
    <property type="entry name" value="Peptidase_A2_cat"/>
</dbReference>
<dbReference type="InterPro" id="IPR021109">
    <property type="entry name" value="Peptidase_aspartic_dom_sf"/>
</dbReference>
<dbReference type="GO" id="GO:0004190">
    <property type="term" value="F:aspartic-type endopeptidase activity"/>
    <property type="evidence" value="ECO:0007669"/>
    <property type="project" value="UniProtKB-KW"/>
</dbReference>
<dbReference type="EMBL" id="AVOT02060092">
    <property type="protein sequence ID" value="MBW0553639.1"/>
    <property type="molecule type" value="Genomic_DNA"/>
</dbReference>
<gene>
    <name evidence="4" type="ORF">O181_093354</name>
</gene>
<evidence type="ECO:0000313" key="5">
    <source>
        <dbReference type="Proteomes" id="UP000765509"/>
    </source>
</evidence>
<dbReference type="InterPro" id="IPR018061">
    <property type="entry name" value="Retropepsins"/>
</dbReference>
<dbReference type="PROSITE" id="PS50175">
    <property type="entry name" value="ASP_PROT_RETROV"/>
    <property type="match status" value="1"/>
</dbReference>
<dbReference type="CDD" id="cd00303">
    <property type="entry name" value="retropepsin_like"/>
    <property type="match status" value="1"/>
</dbReference>
<dbReference type="GO" id="GO:0006508">
    <property type="term" value="P:proteolysis"/>
    <property type="evidence" value="ECO:0007669"/>
    <property type="project" value="InterPro"/>
</dbReference>
<name>A0A9Q3P9R7_9BASI</name>
<dbReference type="Pfam" id="PF00077">
    <property type="entry name" value="RVP"/>
    <property type="match status" value="1"/>
</dbReference>
<sequence>MFIGEYETIITYLPRYKYIPQDNMYHEDIFDYLSSDVKGAISKVMIKENIMSPFQSKEVIKHKVSFPGGYIEEEDTEEGERVIIPSKYKEAKEPNIIKEPEAKPVQQPILEVIKEKTPVKKQESEKLFSKLTHKDLTPKKSLIKEEDGDLIIEKVMKKVLDQKIHLTLEEILTISPSFTDQLKFLSEKEKDYLMSMKSINNQEQLITPEEVIIDKKMHYACPLGMMDVAIGQEGYKLKALVDTGAELNIIPEIESIKAKLTMRALNMCLKGIGGHSTAVVGLAENTLLVLPSGEERKIHFFVSRGAAHPVIGRPFLADNTIRLENSCDQGEILSYRVRW</sequence>
<evidence type="ECO:0000259" key="3">
    <source>
        <dbReference type="PROSITE" id="PS50175"/>
    </source>
</evidence>
<dbReference type="OrthoDB" id="10679422at2759"/>
<evidence type="ECO:0000313" key="4">
    <source>
        <dbReference type="EMBL" id="MBW0553639.1"/>
    </source>
</evidence>
<protein>
    <recommendedName>
        <fullName evidence="3">Peptidase A2 domain-containing protein</fullName>
    </recommendedName>
</protein>
<dbReference type="SUPFAM" id="SSF50630">
    <property type="entry name" value="Acid proteases"/>
    <property type="match status" value="1"/>
</dbReference>
<keyword evidence="2" id="KW-0378">Hydrolase</keyword>
<proteinExistence type="predicted"/>
<dbReference type="AlphaFoldDB" id="A0A9Q3P9R7"/>
<keyword evidence="1" id="KW-0064">Aspartyl protease</keyword>
<evidence type="ECO:0000256" key="2">
    <source>
        <dbReference type="ARBA" id="ARBA00022801"/>
    </source>
</evidence>
<evidence type="ECO:0000256" key="1">
    <source>
        <dbReference type="ARBA" id="ARBA00022750"/>
    </source>
</evidence>
<organism evidence="4 5">
    <name type="scientific">Austropuccinia psidii MF-1</name>
    <dbReference type="NCBI Taxonomy" id="1389203"/>
    <lineage>
        <taxon>Eukaryota</taxon>
        <taxon>Fungi</taxon>
        <taxon>Dikarya</taxon>
        <taxon>Basidiomycota</taxon>
        <taxon>Pucciniomycotina</taxon>
        <taxon>Pucciniomycetes</taxon>
        <taxon>Pucciniales</taxon>
        <taxon>Sphaerophragmiaceae</taxon>
        <taxon>Austropuccinia</taxon>
    </lineage>
</organism>
<feature type="domain" description="Peptidase A2" evidence="3">
    <location>
        <begin position="237"/>
        <end position="274"/>
    </location>
</feature>
<dbReference type="Gene3D" id="2.40.70.10">
    <property type="entry name" value="Acid Proteases"/>
    <property type="match status" value="1"/>
</dbReference>
<dbReference type="InterPro" id="IPR001969">
    <property type="entry name" value="Aspartic_peptidase_AS"/>
</dbReference>
<keyword evidence="5" id="KW-1185">Reference proteome</keyword>
<accession>A0A9Q3P9R7</accession>
<dbReference type="Proteomes" id="UP000765509">
    <property type="component" value="Unassembled WGS sequence"/>
</dbReference>
<keyword evidence="1" id="KW-0645">Protease</keyword>
<comment type="caution">
    <text evidence="4">The sequence shown here is derived from an EMBL/GenBank/DDBJ whole genome shotgun (WGS) entry which is preliminary data.</text>
</comment>
<dbReference type="PROSITE" id="PS00141">
    <property type="entry name" value="ASP_PROTEASE"/>
    <property type="match status" value="1"/>
</dbReference>